<dbReference type="RefSeq" id="WP_229537558.1">
    <property type="nucleotide sequence ID" value="NZ_JAJHJB010000102.1"/>
</dbReference>
<reference evidence="1" key="1">
    <citation type="submission" date="2021-11" db="EMBL/GenBank/DDBJ databases">
        <title>Description of a new species Pelosinus isolated from the bottom sediments of Lake Baikal.</title>
        <authorList>
            <person name="Zakharyuk A."/>
        </authorList>
    </citation>
    <scope>NUCLEOTIDE SEQUENCE</scope>
    <source>
        <strain evidence="1">Bkl1</strain>
    </source>
</reference>
<feature type="non-terminal residue" evidence="1">
    <location>
        <position position="94"/>
    </location>
</feature>
<evidence type="ECO:0008006" key="3">
    <source>
        <dbReference type="Google" id="ProtNLM"/>
    </source>
</evidence>
<proteinExistence type="predicted"/>
<organism evidence="1 2">
    <name type="scientific">Pelosinus baikalensis</name>
    <dbReference type="NCBI Taxonomy" id="2892015"/>
    <lineage>
        <taxon>Bacteria</taxon>
        <taxon>Bacillati</taxon>
        <taxon>Bacillota</taxon>
        <taxon>Negativicutes</taxon>
        <taxon>Selenomonadales</taxon>
        <taxon>Sporomusaceae</taxon>
        <taxon>Pelosinus</taxon>
    </lineage>
</organism>
<dbReference type="Proteomes" id="UP001165492">
    <property type="component" value="Unassembled WGS sequence"/>
</dbReference>
<accession>A0ABS8I222</accession>
<protein>
    <recommendedName>
        <fullName evidence="3">Phage tail tape measure protein</fullName>
    </recommendedName>
</protein>
<name>A0ABS8I222_9FIRM</name>
<keyword evidence="2" id="KW-1185">Reference proteome</keyword>
<comment type="caution">
    <text evidence="1">The sequence shown here is derived from an EMBL/GenBank/DDBJ whole genome shotgun (WGS) entry which is preliminary data.</text>
</comment>
<sequence>MASMFALFEMQDRISAKLDNLARRTEKYAEASQQLAKVGTMAFVAIGAAAVTAGTAVMHVSDNLNKALNGVQASTGMAEAEMSGLKDTMLSIYN</sequence>
<dbReference type="EMBL" id="JAJHJB010000102">
    <property type="protein sequence ID" value="MCC5468699.1"/>
    <property type="molecule type" value="Genomic_DNA"/>
</dbReference>
<gene>
    <name evidence="1" type="ORF">LMF89_25530</name>
</gene>
<evidence type="ECO:0000313" key="2">
    <source>
        <dbReference type="Proteomes" id="UP001165492"/>
    </source>
</evidence>
<evidence type="ECO:0000313" key="1">
    <source>
        <dbReference type="EMBL" id="MCC5468699.1"/>
    </source>
</evidence>